<feature type="compositionally biased region" description="Polar residues" evidence="1">
    <location>
        <begin position="638"/>
        <end position="654"/>
    </location>
</feature>
<feature type="compositionally biased region" description="Gly residues" evidence="1">
    <location>
        <begin position="411"/>
        <end position="422"/>
    </location>
</feature>
<dbReference type="Proteomes" id="UP001308179">
    <property type="component" value="Unassembled WGS sequence"/>
</dbReference>
<feature type="compositionally biased region" description="Polar residues" evidence="1">
    <location>
        <begin position="594"/>
        <end position="606"/>
    </location>
</feature>
<gene>
    <name evidence="2" type="ORF">LTR32_005466</name>
</gene>
<feature type="region of interest" description="Disordered" evidence="1">
    <location>
        <begin position="821"/>
        <end position="840"/>
    </location>
</feature>
<keyword evidence="3" id="KW-1185">Reference proteome</keyword>
<proteinExistence type="predicted"/>
<name>A0ABR0L1M7_9PEZI</name>
<feature type="region of interest" description="Disordered" evidence="1">
    <location>
        <begin position="1"/>
        <end position="477"/>
    </location>
</feature>
<protein>
    <submittedName>
        <fullName evidence="2">Uncharacterized protein</fullName>
    </submittedName>
</protein>
<feature type="region of interest" description="Disordered" evidence="1">
    <location>
        <begin position="590"/>
        <end position="615"/>
    </location>
</feature>
<feature type="compositionally biased region" description="Polar residues" evidence="1">
    <location>
        <begin position="447"/>
        <end position="458"/>
    </location>
</feature>
<feature type="compositionally biased region" description="Polar residues" evidence="1">
    <location>
        <begin position="309"/>
        <end position="323"/>
    </location>
</feature>
<feature type="compositionally biased region" description="Basic and acidic residues" evidence="1">
    <location>
        <begin position="785"/>
        <end position="810"/>
    </location>
</feature>
<feature type="region of interest" description="Disordered" evidence="1">
    <location>
        <begin position="771"/>
        <end position="810"/>
    </location>
</feature>
<feature type="compositionally biased region" description="Polar residues" evidence="1">
    <location>
        <begin position="192"/>
        <end position="209"/>
    </location>
</feature>
<feature type="region of interest" description="Disordered" evidence="1">
    <location>
        <begin position="632"/>
        <end position="663"/>
    </location>
</feature>
<organism evidence="2 3">
    <name type="scientific">Rachicladosporium monterosium</name>
    <dbReference type="NCBI Taxonomy" id="1507873"/>
    <lineage>
        <taxon>Eukaryota</taxon>
        <taxon>Fungi</taxon>
        <taxon>Dikarya</taxon>
        <taxon>Ascomycota</taxon>
        <taxon>Pezizomycotina</taxon>
        <taxon>Dothideomycetes</taxon>
        <taxon>Dothideomycetidae</taxon>
        <taxon>Cladosporiales</taxon>
        <taxon>Cladosporiaceae</taxon>
        <taxon>Rachicladosporium</taxon>
    </lineage>
</organism>
<accession>A0ABR0L1M7</accession>
<feature type="region of interest" description="Disordered" evidence="1">
    <location>
        <begin position="846"/>
        <end position="887"/>
    </location>
</feature>
<evidence type="ECO:0000313" key="2">
    <source>
        <dbReference type="EMBL" id="KAK5142125.1"/>
    </source>
</evidence>
<comment type="caution">
    <text evidence="2">The sequence shown here is derived from an EMBL/GenBank/DDBJ whole genome shotgun (WGS) entry which is preliminary data.</text>
</comment>
<feature type="compositionally biased region" description="Polar residues" evidence="1">
    <location>
        <begin position="244"/>
        <end position="262"/>
    </location>
</feature>
<evidence type="ECO:0000256" key="1">
    <source>
        <dbReference type="SAM" id="MobiDB-lite"/>
    </source>
</evidence>
<reference evidence="2 3" key="1">
    <citation type="submission" date="2023-08" db="EMBL/GenBank/DDBJ databases">
        <title>Black Yeasts Isolated from many extreme environments.</title>
        <authorList>
            <person name="Coleine C."/>
            <person name="Stajich J.E."/>
            <person name="Selbmann L."/>
        </authorList>
    </citation>
    <scope>NUCLEOTIDE SEQUENCE [LARGE SCALE GENOMIC DNA]</scope>
    <source>
        <strain evidence="2 3">CCFEE 5386</strain>
    </source>
</reference>
<feature type="compositionally biased region" description="Polar residues" evidence="1">
    <location>
        <begin position="127"/>
        <end position="142"/>
    </location>
</feature>
<sequence length="887" mass="91636">MDKIKKMFSPGGDKDDEVMYGTPEPHNIHEDGTSGQGPRGGDPNYPQQDPSGALTRGDMPEAGYASQSQGISTGEGRGDGQPAQLQTDPNVEKKDHGVLRQILQHPTDATSRNPGGDKHDEMRYGTTAHSDQPLNMATTGTESIGGLGTSQIDSRPGAEDSSGISRQVLNPGGDRYDEQRYGETGSAVPGTMVSSLRQPTERSTSTMTVKSGMHGPYARQADTGMAGSEFGSTTGQALPDRSALGTSATGMNPTYDQPQSERSFPLSGGATNQAGGAGESHFGRDAGLAGAGAAGAGALAYETERSRQPQDSLSGYADPSSTGGITGGMDRMELGTSGLQPSVSNPRDVPGDPFGYHKPDETPVEGYVHRTHGPHSTDIANVLDPHVPGEFPTESGEDPHSSTLGRDAAIGGAGIGAAGLGAAGYEASQPRNEPYAGSASGSEYPIPTTTNMRSQEMAGQSELPSEPEHHYGRDAAVTGGVGAAGVAGYEALKDRDTAPMAGTTGQSGLASAPEHPSGDGAILRGGHEDSHVTPAAYYEALKHENTGHMTDTAGQSGSVSQPEHHYGRDAAVAGGTGAAGVGGYEALKHHDNTAPATSTPMQSQPESHYGRDAGLAAGGAGAAGLGGYEALKHHDNTAPASSLPTQSELGNPQSDDAVLHGGHVPPAAYYEALRHENTGHMASTTGQGPIATGGPRETNIANVPDSRVQYQPEDAMVNSSAIPLMRDEPHYGRDAAIVGGTGLAAGGVYEATRPTEEVRPTRVELVQAIKTHEDDGHLHKSPYQQEKHESELERAREQEAAHGGDHGQKKEGFLSRMLHGHKHEDAGGAPADDGIRTHTITGLPMNVGKYGDGHGGTDAAPQIPGAHATDPEAAADWEDIKSKNTAY</sequence>
<dbReference type="EMBL" id="JAVRRR010000476">
    <property type="protein sequence ID" value="KAK5142125.1"/>
    <property type="molecule type" value="Genomic_DNA"/>
</dbReference>
<feature type="region of interest" description="Disordered" evidence="1">
    <location>
        <begin position="497"/>
        <end position="528"/>
    </location>
</feature>
<feature type="compositionally biased region" description="Basic and acidic residues" evidence="1">
    <location>
        <begin position="878"/>
        <end position="887"/>
    </location>
</feature>
<evidence type="ECO:0000313" key="3">
    <source>
        <dbReference type="Proteomes" id="UP001308179"/>
    </source>
</evidence>